<reference evidence="1 2" key="1">
    <citation type="journal article" date="2017" name="Nature">
        <title>Atmospheric trace gases support primary production in Antarctic desert surface soil.</title>
        <authorList>
            <person name="Ji M."/>
            <person name="Greening C."/>
            <person name="Vanwonterghem I."/>
            <person name="Carere C.R."/>
            <person name="Bay S.K."/>
            <person name="Steen J.A."/>
            <person name="Montgomery K."/>
            <person name="Lines T."/>
            <person name="Beardall J."/>
            <person name="van Dorst J."/>
            <person name="Snape I."/>
            <person name="Stott M.B."/>
            <person name="Hugenholtz P."/>
            <person name="Ferrari B.C."/>
        </authorList>
    </citation>
    <scope>NUCLEOTIDE SEQUENCE [LARGE SCALE GENOMIC DNA]</scope>
    <source>
        <strain evidence="1">RRmetagenome_bin12</strain>
    </source>
</reference>
<proteinExistence type="predicted"/>
<accession>A0A2W6AS52</accession>
<evidence type="ECO:0000313" key="1">
    <source>
        <dbReference type="EMBL" id="PZR80631.1"/>
    </source>
</evidence>
<feature type="non-terminal residue" evidence="1">
    <location>
        <position position="1"/>
    </location>
</feature>
<comment type="caution">
    <text evidence="1">The sequence shown here is derived from an EMBL/GenBank/DDBJ whole genome shotgun (WGS) entry which is preliminary data.</text>
</comment>
<dbReference type="Proteomes" id="UP000248724">
    <property type="component" value="Unassembled WGS sequence"/>
</dbReference>
<dbReference type="EMBL" id="QHBU01000146">
    <property type="protein sequence ID" value="PZR80631.1"/>
    <property type="molecule type" value="Genomic_DNA"/>
</dbReference>
<sequence length="221" mass="23653">RKLVHGGGLYVSYPPVLLRLQLDGPLGALWESGRTTVNEVWEAYARYLYLHRLRSIDVLCACVASAPASTAWESEGLAVAEERDARTGAYVGLVAGGGVSDARGTTLLVRPSEALAQLEAERRVEAGPAGEAEEDGLAVAGLARAQRFYGVVSVDPDRLGRDAGRIAQEVVAHLNALVGTEMEVTIEVRATKEDGFPDEVVNLVNENADALRFRAHGFEKG</sequence>
<protein>
    <submittedName>
        <fullName evidence="1">Uncharacterized protein</fullName>
    </submittedName>
</protein>
<organism evidence="1 2">
    <name type="scientific">Candidatus Aeolococcus gillhamiae</name>
    <dbReference type="NCBI Taxonomy" id="3127015"/>
    <lineage>
        <taxon>Bacteria</taxon>
        <taxon>Bacillati</taxon>
        <taxon>Candidatus Dormiibacterota</taxon>
        <taxon>Candidatus Dormibacteria</taxon>
        <taxon>Candidatus Aeolococcales</taxon>
        <taxon>Candidatus Aeolococcaceae</taxon>
        <taxon>Candidatus Aeolococcus</taxon>
    </lineage>
</organism>
<evidence type="ECO:0000313" key="2">
    <source>
        <dbReference type="Proteomes" id="UP000248724"/>
    </source>
</evidence>
<dbReference type="AlphaFoldDB" id="A0A2W6AS52"/>
<name>A0A2W6AS52_9BACT</name>
<gene>
    <name evidence="1" type="ORF">DLM65_07565</name>
</gene>